<evidence type="ECO:0000313" key="3">
    <source>
        <dbReference type="Proteomes" id="UP000190037"/>
    </source>
</evidence>
<sequence length="800" mass="87077">MHPHRSRVAAVFGTGQGSGYLLSPRLILTSAHVVGGTTADAIAIGGAGEVSCDVVWRRKDAQCDAALLMARADLLPDNAPDVFAAPLRWGEFTTLRPWDDGQTIGFPQVQRGDRNQLDTEHVTGRIKPGSSLLRGRYVLEATGTAPDSASAWSGLSGAALFAGTALVAVVDQAPIGWGHGRVEAVPVRVIADDRGFQAAVRMYGELDVVVETLDPVPDDERRDRAFETEYRAYIARRHANVETLGDTESDRIVLPLDSAFLALELARTSPRIRLDGVDPGAETDVGKRMHEAMSGRTRILLQGAAGSGKTTLMQWLAVRTAQGDLPPELSRLENRVPFVIPLRALGDMRRGPEAEQLPSALGYPAAAAQPPNWSARLFRQGRGLLLVDGIDEILREHRPRVRSWLEGFLSLYPETAVVATSRTSAIPYDWLPGYAFTTLSVLPMSPADVDRFIDRWFGAMADKPEWHWARDQVEGTGARVREQLATRPNLAQLAANPRLCTLICKTALLSGHRPPESPLSLHEAALDLLLHRRDAQRGFAATEGVHLHHSEQGLLFEALASWMVVNDQTDMGYPRARKIIRRAGPRSLRTKYTEAVLQHLVVRSGILRDVGDDSFAFEHSTFRDYFAGRAFAADGHVGFLVKNAHDPAYEDVVRMTAGHCQGRDADSLLAALVARGDREPVHRMRLHVLAASCLDYTVQVDPAVRAAVSRRVEVLMPPDDDAAADVLAEVGPMALPLLPTPDGLSADQARAVVLTACKIGGPGAVAVLERFAAFDDSVVRERVRWGRERVGSPPASAFAD</sequence>
<feature type="domain" description="NACHT" evidence="1">
    <location>
        <begin position="297"/>
        <end position="633"/>
    </location>
</feature>
<dbReference type="EMBL" id="MWQN01000004">
    <property type="protein sequence ID" value="OPC77013.1"/>
    <property type="molecule type" value="Genomic_DNA"/>
</dbReference>
<dbReference type="Pfam" id="PF13365">
    <property type="entry name" value="Trypsin_2"/>
    <property type="match status" value="1"/>
</dbReference>
<comment type="caution">
    <text evidence="2">The sequence shown here is derived from an EMBL/GenBank/DDBJ whole genome shotgun (WGS) entry which is preliminary data.</text>
</comment>
<protein>
    <recommendedName>
        <fullName evidence="1">NACHT domain-containing protein</fullName>
    </recommendedName>
</protein>
<evidence type="ECO:0000313" key="2">
    <source>
        <dbReference type="EMBL" id="OPC77013.1"/>
    </source>
</evidence>
<dbReference type="AlphaFoldDB" id="A0A1T3NJJ5"/>
<reference evidence="2 3" key="1">
    <citation type="submission" date="2017-03" db="EMBL/GenBank/DDBJ databases">
        <title>Draft genome sequence of Streptomyces scabrisporus NF3, endophyte isolated from Amphipterygium adstringens.</title>
        <authorList>
            <person name="Vazquez M."/>
            <person name="Ceapa C.D."/>
            <person name="Rodriguez Luna D."/>
            <person name="Sanchez Esquivel S."/>
        </authorList>
    </citation>
    <scope>NUCLEOTIDE SEQUENCE [LARGE SCALE GENOMIC DNA]</scope>
    <source>
        <strain evidence="2 3">NF3</strain>
    </source>
</reference>
<dbReference type="InterPro" id="IPR043504">
    <property type="entry name" value="Peptidase_S1_PA_chymotrypsin"/>
</dbReference>
<name>A0A1T3NJJ5_9ACTN</name>
<dbReference type="STRING" id="159449.B4N89_41265"/>
<dbReference type="InterPro" id="IPR027417">
    <property type="entry name" value="P-loop_NTPase"/>
</dbReference>
<dbReference type="PROSITE" id="PS50837">
    <property type="entry name" value="NACHT"/>
    <property type="match status" value="1"/>
</dbReference>
<dbReference type="RefSeq" id="WP_078981774.1">
    <property type="nucleotide sequence ID" value="NZ_MWQN01000004.1"/>
</dbReference>
<dbReference type="PANTHER" id="PTHR46844:SF1">
    <property type="entry name" value="SLR5058 PROTEIN"/>
    <property type="match status" value="1"/>
</dbReference>
<dbReference type="Gene3D" id="2.40.10.10">
    <property type="entry name" value="Trypsin-like serine proteases"/>
    <property type="match status" value="1"/>
</dbReference>
<proteinExistence type="predicted"/>
<dbReference type="InterPro" id="IPR007111">
    <property type="entry name" value="NACHT_NTPase"/>
</dbReference>
<dbReference type="Gene3D" id="3.40.50.300">
    <property type="entry name" value="P-loop containing nucleotide triphosphate hydrolases"/>
    <property type="match status" value="1"/>
</dbReference>
<dbReference type="OrthoDB" id="135105at2"/>
<keyword evidence="3" id="KW-1185">Reference proteome</keyword>
<accession>A0A1T3NJJ5</accession>
<dbReference type="Pfam" id="PF05729">
    <property type="entry name" value="NACHT"/>
    <property type="match status" value="1"/>
</dbReference>
<dbReference type="SUPFAM" id="SSF50494">
    <property type="entry name" value="Trypsin-like serine proteases"/>
    <property type="match status" value="1"/>
</dbReference>
<dbReference type="Proteomes" id="UP000190037">
    <property type="component" value="Unassembled WGS sequence"/>
</dbReference>
<evidence type="ECO:0000259" key="1">
    <source>
        <dbReference type="PROSITE" id="PS50837"/>
    </source>
</evidence>
<dbReference type="InterPro" id="IPR009003">
    <property type="entry name" value="Peptidase_S1_PA"/>
</dbReference>
<gene>
    <name evidence="2" type="ORF">B4N89_41265</name>
</gene>
<dbReference type="PANTHER" id="PTHR46844">
    <property type="entry name" value="SLR5058 PROTEIN"/>
    <property type="match status" value="1"/>
</dbReference>
<dbReference type="SUPFAM" id="SSF52540">
    <property type="entry name" value="P-loop containing nucleoside triphosphate hydrolases"/>
    <property type="match status" value="1"/>
</dbReference>
<organism evidence="2 3">
    <name type="scientific">Embleya scabrispora</name>
    <dbReference type="NCBI Taxonomy" id="159449"/>
    <lineage>
        <taxon>Bacteria</taxon>
        <taxon>Bacillati</taxon>
        <taxon>Actinomycetota</taxon>
        <taxon>Actinomycetes</taxon>
        <taxon>Kitasatosporales</taxon>
        <taxon>Streptomycetaceae</taxon>
        <taxon>Embleya</taxon>
    </lineage>
</organism>